<evidence type="ECO:0000313" key="2">
    <source>
        <dbReference type="EMBL" id="KAF5396643.1"/>
    </source>
</evidence>
<dbReference type="Proteomes" id="UP000748531">
    <property type="component" value="Unassembled WGS sequence"/>
</dbReference>
<dbReference type="OrthoDB" id="6270935at2759"/>
<gene>
    <name evidence="2" type="ORF">PHET_10651</name>
</gene>
<dbReference type="AlphaFoldDB" id="A0A8J4T217"/>
<protein>
    <submittedName>
        <fullName evidence="2">Uncharacterized protein</fullName>
    </submittedName>
</protein>
<evidence type="ECO:0000256" key="1">
    <source>
        <dbReference type="SAM" id="SignalP"/>
    </source>
</evidence>
<organism evidence="2 3">
    <name type="scientific">Paragonimus heterotremus</name>
    <dbReference type="NCBI Taxonomy" id="100268"/>
    <lineage>
        <taxon>Eukaryota</taxon>
        <taxon>Metazoa</taxon>
        <taxon>Spiralia</taxon>
        <taxon>Lophotrochozoa</taxon>
        <taxon>Platyhelminthes</taxon>
        <taxon>Trematoda</taxon>
        <taxon>Digenea</taxon>
        <taxon>Plagiorchiida</taxon>
        <taxon>Troglotremata</taxon>
        <taxon>Troglotrematidae</taxon>
        <taxon>Paragonimus</taxon>
    </lineage>
</organism>
<evidence type="ECO:0000313" key="3">
    <source>
        <dbReference type="Proteomes" id="UP000748531"/>
    </source>
</evidence>
<keyword evidence="1" id="KW-0732">Signal</keyword>
<dbReference type="EMBL" id="LUCH01007674">
    <property type="protein sequence ID" value="KAF5396643.1"/>
    <property type="molecule type" value="Genomic_DNA"/>
</dbReference>
<name>A0A8J4T217_9TREM</name>
<comment type="caution">
    <text evidence="2">The sequence shown here is derived from an EMBL/GenBank/DDBJ whole genome shotgun (WGS) entry which is preliminary data.</text>
</comment>
<keyword evidence="3" id="KW-1185">Reference proteome</keyword>
<proteinExistence type="predicted"/>
<feature type="chain" id="PRO_5035226345" evidence="1">
    <location>
        <begin position="19"/>
        <end position="253"/>
    </location>
</feature>
<feature type="signal peptide" evidence="1">
    <location>
        <begin position="1"/>
        <end position="18"/>
    </location>
</feature>
<accession>A0A8J4T217</accession>
<sequence length="253" mass="28519">MYTVKMSVFVALVAVVYALPPRNVSPHFSVGPNDGNPVIDDNELKKDLLIAVLLEKAAQDAAAESDLLFSKAKTVLAHAMEEMMSSTINTNLPQPLTNKRIYRGQMNIEYPKSQKARLSDPLLESDELFSRPVFSPVESGSHSKLLTAPAFPSDHEQLAVAKEKSPLELPRVLLLQKLLQHRMELNTDDEEKYLRSYYSQDKFENLLDNYSGREFDASDLLDTNLTPAEYLDVIQYPEQSESNVDPLVHEQLL</sequence>
<reference evidence="2" key="1">
    <citation type="submission" date="2019-05" db="EMBL/GenBank/DDBJ databases">
        <title>Annotation for the trematode Paragonimus heterotremus.</title>
        <authorList>
            <person name="Choi Y.-J."/>
        </authorList>
    </citation>
    <scope>NUCLEOTIDE SEQUENCE</scope>
    <source>
        <strain evidence="2">LC</strain>
    </source>
</reference>